<feature type="region of interest" description="Disordered" evidence="1">
    <location>
        <begin position="1"/>
        <end position="29"/>
    </location>
</feature>
<evidence type="ECO:0000256" key="1">
    <source>
        <dbReference type="SAM" id="MobiDB-lite"/>
    </source>
</evidence>
<feature type="compositionally biased region" description="Basic and acidic residues" evidence="1">
    <location>
        <begin position="1"/>
        <end position="10"/>
    </location>
</feature>
<sequence>MKKAELDKNHTPQNSSMAVNIEEMKDLGKQMENLRTNRELLEDKKKPDPAQDQK</sequence>
<keyword evidence="3" id="KW-1185">Reference proteome</keyword>
<protein>
    <recommendedName>
        <fullName evidence="4">Multidrug ABC transporter ATPase</fullName>
    </recommendedName>
</protein>
<accession>A0ABU5J4V9</accession>
<proteinExistence type="predicted"/>
<organism evidence="2 3">
    <name type="scientific">Robertmurraya mangrovi</name>
    <dbReference type="NCBI Taxonomy" id="3098077"/>
    <lineage>
        <taxon>Bacteria</taxon>
        <taxon>Bacillati</taxon>
        <taxon>Bacillota</taxon>
        <taxon>Bacilli</taxon>
        <taxon>Bacillales</taxon>
        <taxon>Bacillaceae</taxon>
        <taxon>Robertmurraya</taxon>
    </lineage>
</organism>
<dbReference type="EMBL" id="JAXOFX010000026">
    <property type="protein sequence ID" value="MDZ5474454.1"/>
    <property type="molecule type" value="Genomic_DNA"/>
</dbReference>
<dbReference type="Proteomes" id="UP001290455">
    <property type="component" value="Unassembled WGS sequence"/>
</dbReference>
<dbReference type="RefSeq" id="WP_322448737.1">
    <property type="nucleotide sequence ID" value="NZ_JAXOFX010000026.1"/>
</dbReference>
<name>A0ABU5J4V9_9BACI</name>
<evidence type="ECO:0000313" key="2">
    <source>
        <dbReference type="EMBL" id="MDZ5474454.1"/>
    </source>
</evidence>
<comment type="caution">
    <text evidence="2">The sequence shown here is derived from an EMBL/GenBank/DDBJ whole genome shotgun (WGS) entry which is preliminary data.</text>
</comment>
<gene>
    <name evidence="2" type="ORF">SM124_22525</name>
</gene>
<evidence type="ECO:0008006" key="4">
    <source>
        <dbReference type="Google" id="ProtNLM"/>
    </source>
</evidence>
<reference evidence="2 3" key="1">
    <citation type="submission" date="2023-11" db="EMBL/GenBank/DDBJ databases">
        <title>Bacillus jintuensis, isolated from a mudflat on the Beibu Gulf coast.</title>
        <authorList>
            <person name="Li M."/>
        </authorList>
    </citation>
    <scope>NUCLEOTIDE SEQUENCE [LARGE SCALE GENOMIC DNA]</scope>
    <source>
        <strain evidence="2 3">31A1R</strain>
    </source>
</reference>
<evidence type="ECO:0000313" key="3">
    <source>
        <dbReference type="Proteomes" id="UP001290455"/>
    </source>
</evidence>